<accession>A0A077NY88</accession>
<proteinExistence type="predicted"/>
<gene>
    <name evidence="1" type="ORF">XBFM1_810042</name>
</gene>
<dbReference type="EMBL" id="CBSV010000256">
    <property type="protein sequence ID" value="CDH03528.1"/>
    <property type="molecule type" value="Genomic_DNA"/>
</dbReference>
<reference evidence="1" key="1">
    <citation type="submission" date="2013-07" db="EMBL/GenBank/DDBJ databases">
        <title>Sub-species coevolution in mutualistic symbiosis.</title>
        <authorList>
            <person name="Murfin K."/>
            <person name="Klassen J."/>
            <person name="Lee M."/>
            <person name="Forst S."/>
            <person name="Stock P."/>
            <person name="Goodrich-Blair H."/>
        </authorList>
    </citation>
    <scope>NUCLEOTIDE SEQUENCE [LARGE SCALE GENOMIC DNA]</scope>
    <source>
        <strain evidence="1">Feltiae Moldova</strain>
    </source>
</reference>
<evidence type="ECO:0000313" key="2">
    <source>
        <dbReference type="Proteomes" id="UP000028487"/>
    </source>
</evidence>
<protein>
    <submittedName>
        <fullName evidence="1">Uncharacterized protein</fullName>
    </submittedName>
</protein>
<dbReference type="AlphaFoldDB" id="A0A077NY88"/>
<dbReference type="RefSeq" id="WP_155271802.1">
    <property type="nucleotide sequence ID" value="NZ_CAWLWD010000073.1"/>
</dbReference>
<sequence>MLISKITMKSREKSASLASPFLAKRMHCSRTEYPFMISFSGCYFAENYIHPMDFKMQRDGKGTNPQAHR</sequence>
<evidence type="ECO:0000313" key="1">
    <source>
        <dbReference type="EMBL" id="CDH03528.1"/>
    </source>
</evidence>
<dbReference type="HOGENOM" id="CLU_2775042_0_0_6"/>
<comment type="caution">
    <text evidence="1">The sequence shown here is derived from an EMBL/GenBank/DDBJ whole genome shotgun (WGS) entry which is preliminary data.</text>
</comment>
<name>A0A077NY88_XENBV</name>
<organism evidence="1 2">
    <name type="scientific">Xenorhabdus bovienii str. feltiae Moldova</name>
    <dbReference type="NCBI Taxonomy" id="1398200"/>
    <lineage>
        <taxon>Bacteria</taxon>
        <taxon>Pseudomonadati</taxon>
        <taxon>Pseudomonadota</taxon>
        <taxon>Gammaproteobacteria</taxon>
        <taxon>Enterobacterales</taxon>
        <taxon>Morganellaceae</taxon>
        <taxon>Xenorhabdus</taxon>
    </lineage>
</organism>
<dbReference type="Proteomes" id="UP000028487">
    <property type="component" value="Unassembled WGS sequence"/>
</dbReference>